<reference evidence="2 3" key="1">
    <citation type="journal article" date="2016" name="Nat. Commun.">
        <title>Thousands of microbial genomes shed light on interconnected biogeochemical processes in an aquifer system.</title>
        <authorList>
            <person name="Anantharaman K."/>
            <person name="Brown C.T."/>
            <person name="Hug L.A."/>
            <person name="Sharon I."/>
            <person name="Castelle C.J."/>
            <person name="Probst A.J."/>
            <person name="Thomas B.C."/>
            <person name="Singh A."/>
            <person name="Wilkins M.J."/>
            <person name="Karaoz U."/>
            <person name="Brodie E.L."/>
            <person name="Williams K.H."/>
            <person name="Hubbard S.S."/>
            <person name="Banfield J.F."/>
        </authorList>
    </citation>
    <scope>NUCLEOTIDE SEQUENCE [LARGE SCALE GENOMIC DNA]</scope>
</reference>
<comment type="caution">
    <text evidence="2">The sequence shown here is derived from an EMBL/GenBank/DDBJ whole genome shotgun (WGS) entry which is preliminary data.</text>
</comment>
<feature type="transmembrane region" description="Helical" evidence="1">
    <location>
        <begin position="87"/>
        <end position="106"/>
    </location>
</feature>
<accession>A0A1F7TL86</accession>
<dbReference type="Proteomes" id="UP000177885">
    <property type="component" value="Unassembled WGS sequence"/>
</dbReference>
<sequence length="174" mass="18891">MFSVLYIEVKQIYRFLLASIAAFVGFAVGLGFGMNFGGNYPVPFEFARLPGYEGTGTFGSLSGGMLAGIGFVLLGSLLRGHGRIGRMLIIGLGLAATELLFFHFFAPTNINDIGTIPVLVMLFSILMAPAAAMLTDEWFRTPPDRPLLSRPALLELITVIIPFLGICYFISKMD</sequence>
<organism evidence="2 3">
    <name type="scientific">Candidatus Uhrbacteria bacterium RIFCSPHIGHO2_01_FULL_63_20</name>
    <dbReference type="NCBI Taxonomy" id="1802385"/>
    <lineage>
        <taxon>Bacteria</taxon>
        <taxon>Candidatus Uhriibacteriota</taxon>
    </lineage>
</organism>
<gene>
    <name evidence="2" type="ORF">A2856_03145</name>
</gene>
<keyword evidence="1" id="KW-0812">Transmembrane</keyword>
<feature type="transmembrane region" description="Helical" evidence="1">
    <location>
        <begin position="56"/>
        <end position="75"/>
    </location>
</feature>
<evidence type="ECO:0000256" key="1">
    <source>
        <dbReference type="SAM" id="Phobius"/>
    </source>
</evidence>
<protein>
    <submittedName>
        <fullName evidence="2">Uncharacterized protein</fullName>
    </submittedName>
</protein>
<keyword evidence="1" id="KW-1133">Transmembrane helix</keyword>
<feature type="transmembrane region" description="Helical" evidence="1">
    <location>
        <begin position="151"/>
        <end position="171"/>
    </location>
</feature>
<evidence type="ECO:0000313" key="2">
    <source>
        <dbReference type="EMBL" id="OGL66735.1"/>
    </source>
</evidence>
<evidence type="ECO:0000313" key="3">
    <source>
        <dbReference type="Proteomes" id="UP000177885"/>
    </source>
</evidence>
<dbReference type="AlphaFoldDB" id="A0A1F7TL86"/>
<dbReference type="STRING" id="1802385.A2856_03145"/>
<feature type="transmembrane region" description="Helical" evidence="1">
    <location>
        <begin position="12"/>
        <end position="36"/>
    </location>
</feature>
<name>A0A1F7TL86_9BACT</name>
<dbReference type="EMBL" id="MGDT01000006">
    <property type="protein sequence ID" value="OGL66735.1"/>
    <property type="molecule type" value="Genomic_DNA"/>
</dbReference>
<feature type="transmembrane region" description="Helical" evidence="1">
    <location>
        <begin position="118"/>
        <end position="139"/>
    </location>
</feature>
<keyword evidence="1" id="KW-0472">Membrane</keyword>
<proteinExistence type="predicted"/>